<dbReference type="InterPro" id="IPR011059">
    <property type="entry name" value="Metal-dep_hydrolase_composite"/>
</dbReference>
<dbReference type="PANTHER" id="PTHR43794">
    <property type="entry name" value="AMINOHYDROLASE SSNA-RELATED"/>
    <property type="match status" value="1"/>
</dbReference>
<keyword evidence="1" id="KW-0378">Hydrolase</keyword>
<dbReference type="EMBL" id="JAXBLV010000184">
    <property type="protein sequence ID" value="MDY3560836.1"/>
    <property type="molecule type" value="Genomic_DNA"/>
</dbReference>
<accession>A0ABU5F0B1</accession>
<gene>
    <name evidence="3" type="ORF">R5W23_002084</name>
</gene>
<proteinExistence type="predicted"/>
<dbReference type="SUPFAM" id="SSF51338">
    <property type="entry name" value="Composite domain of metallo-dependent hydrolases"/>
    <property type="match status" value="1"/>
</dbReference>
<evidence type="ECO:0000313" key="3">
    <source>
        <dbReference type="EMBL" id="MDY3560836.1"/>
    </source>
</evidence>
<sequence length="409" mass="44377">MSRTLTARWVFPVGGPPLANGTVTVTDDRISAVLPRGARSADEDLGNVALVPGLVNPHTHLDLSGARGLIPPTGPDHFTDWLKGVIAYRRTRSTDQTQADIRAGLAECLKHGTTLVGDIASEGASWDALAQAPTRAVVYFEKLGLSQERVIACLQQYSSWLRDLPKSHPTCRPAHSPHAPYSTDGGILITAHLFHVPAAIHLAETTAEAALVERREGPFVAFLRQLGIWRDDLGFADWDLIVRSTSAQFFTNPAGYTAPPVLLVHANYLPASLPFGSNHFVCYCPRTHAAFSHPPHPFREFLARGVRVCLGTDGLASNPDLDVLSEARFVRSRYPDFPGAQLLRMVTLSGAEALGWADETGSLEPGKSADLVAVPLPDTDHADPHELLLAEHPGERRTMFRGAWRSSTP</sequence>
<dbReference type="Proteomes" id="UP001272242">
    <property type="component" value="Unassembled WGS sequence"/>
</dbReference>
<dbReference type="SUPFAM" id="SSF51556">
    <property type="entry name" value="Metallo-dependent hydrolases"/>
    <property type="match status" value="1"/>
</dbReference>
<evidence type="ECO:0000259" key="2">
    <source>
        <dbReference type="Pfam" id="PF01979"/>
    </source>
</evidence>
<feature type="domain" description="Amidohydrolase-related" evidence="2">
    <location>
        <begin position="50"/>
        <end position="376"/>
    </location>
</feature>
<dbReference type="Pfam" id="PF01979">
    <property type="entry name" value="Amidohydro_1"/>
    <property type="match status" value="1"/>
</dbReference>
<evidence type="ECO:0000313" key="4">
    <source>
        <dbReference type="Proteomes" id="UP001272242"/>
    </source>
</evidence>
<name>A0ABU5F0B1_9BACT</name>
<reference evidence="4" key="1">
    <citation type="journal article" date="2023" name="Mar. Drugs">
        <title>Gemmata algarum, a Novel Planctomycete Isolated from an Algal Mat, Displays Antimicrobial Activity.</title>
        <authorList>
            <person name="Kumar G."/>
            <person name="Kallscheuer N."/>
            <person name="Kashif M."/>
            <person name="Ahamad S."/>
            <person name="Jagadeeshwari U."/>
            <person name="Pannikurungottu S."/>
            <person name="Haufschild T."/>
            <person name="Kabuu M."/>
            <person name="Sasikala C."/>
            <person name="Jogler C."/>
            <person name="Ramana C."/>
        </authorList>
    </citation>
    <scope>NUCLEOTIDE SEQUENCE [LARGE SCALE GENOMIC DNA]</scope>
    <source>
        <strain evidence="4">JC673</strain>
    </source>
</reference>
<protein>
    <submittedName>
        <fullName evidence="3">Amidohydrolase family protein</fullName>
    </submittedName>
</protein>
<organism evidence="3 4">
    <name type="scientific">Gemmata algarum</name>
    <dbReference type="NCBI Taxonomy" id="2975278"/>
    <lineage>
        <taxon>Bacteria</taxon>
        <taxon>Pseudomonadati</taxon>
        <taxon>Planctomycetota</taxon>
        <taxon>Planctomycetia</taxon>
        <taxon>Gemmatales</taxon>
        <taxon>Gemmataceae</taxon>
        <taxon>Gemmata</taxon>
    </lineage>
</organism>
<dbReference type="RefSeq" id="WP_320687348.1">
    <property type="nucleotide sequence ID" value="NZ_JAXBLV010000184.1"/>
</dbReference>
<dbReference type="InterPro" id="IPR050287">
    <property type="entry name" value="MTA/SAH_deaminase"/>
</dbReference>
<dbReference type="PANTHER" id="PTHR43794:SF11">
    <property type="entry name" value="AMIDOHYDROLASE-RELATED DOMAIN-CONTAINING PROTEIN"/>
    <property type="match status" value="1"/>
</dbReference>
<dbReference type="InterPro" id="IPR032466">
    <property type="entry name" value="Metal_Hydrolase"/>
</dbReference>
<comment type="caution">
    <text evidence="3">The sequence shown here is derived from an EMBL/GenBank/DDBJ whole genome shotgun (WGS) entry which is preliminary data.</text>
</comment>
<keyword evidence="4" id="KW-1185">Reference proteome</keyword>
<dbReference type="Gene3D" id="3.20.20.140">
    <property type="entry name" value="Metal-dependent hydrolases"/>
    <property type="match status" value="1"/>
</dbReference>
<dbReference type="InterPro" id="IPR006680">
    <property type="entry name" value="Amidohydro-rel"/>
</dbReference>
<evidence type="ECO:0000256" key="1">
    <source>
        <dbReference type="ARBA" id="ARBA00022801"/>
    </source>
</evidence>